<name>A0A918V0Z8_9ACTN</name>
<feature type="domain" description="DUF1468" evidence="2">
    <location>
        <begin position="11"/>
        <end position="149"/>
    </location>
</feature>
<protein>
    <recommendedName>
        <fullName evidence="2">DUF1468 domain-containing protein</fullName>
    </recommendedName>
</protein>
<keyword evidence="4" id="KW-1185">Reference proteome</keyword>
<dbReference type="Proteomes" id="UP000630936">
    <property type="component" value="Unassembled WGS sequence"/>
</dbReference>
<dbReference type="EMBL" id="BMWG01000020">
    <property type="protein sequence ID" value="GGZ51040.1"/>
    <property type="molecule type" value="Genomic_DNA"/>
</dbReference>
<reference evidence="3" key="2">
    <citation type="submission" date="2020-09" db="EMBL/GenBank/DDBJ databases">
        <authorList>
            <person name="Sun Q."/>
            <person name="Ohkuma M."/>
        </authorList>
    </citation>
    <scope>NUCLEOTIDE SEQUENCE</scope>
    <source>
        <strain evidence="3">JCM 4988</strain>
    </source>
</reference>
<sequence length="158" mass="15913">MSLGEWGVTAGILAIGIVTLLDGLGQATSTSASGVGAGFMPKVVGVLLIALSVALGIQVARGKRGEADAAEGDVDVRSTKWVPLAVCTGSVLIFIAGVDTLGYIIVSALAFWLTAWALGARSHLKSAVIAIVLSVVVYLVFTHALGISLAAGVLEGVL</sequence>
<proteinExistence type="predicted"/>
<comment type="caution">
    <text evidence="3">The sequence shown here is derived from an EMBL/GenBank/DDBJ whole genome shotgun (WGS) entry which is preliminary data.</text>
</comment>
<gene>
    <name evidence="3" type="ORF">GCM10010387_51770</name>
</gene>
<evidence type="ECO:0000313" key="3">
    <source>
        <dbReference type="EMBL" id="GGZ51040.1"/>
    </source>
</evidence>
<dbReference type="InterPro" id="IPR009936">
    <property type="entry name" value="DUF1468"/>
</dbReference>
<keyword evidence="1" id="KW-0812">Transmembrane</keyword>
<feature type="transmembrane region" description="Helical" evidence="1">
    <location>
        <begin position="127"/>
        <end position="154"/>
    </location>
</feature>
<feature type="transmembrane region" description="Helical" evidence="1">
    <location>
        <begin position="43"/>
        <end position="60"/>
    </location>
</feature>
<keyword evidence="1" id="KW-0472">Membrane</keyword>
<evidence type="ECO:0000313" key="4">
    <source>
        <dbReference type="Proteomes" id="UP000630936"/>
    </source>
</evidence>
<keyword evidence="1" id="KW-1133">Transmembrane helix</keyword>
<reference evidence="3" key="1">
    <citation type="journal article" date="2014" name="Int. J. Syst. Evol. Microbiol.">
        <title>Complete genome sequence of Corynebacterium casei LMG S-19264T (=DSM 44701T), isolated from a smear-ripened cheese.</title>
        <authorList>
            <consortium name="US DOE Joint Genome Institute (JGI-PGF)"/>
            <person name="Walter F."/>
            <person name="Albersmeier A."/>
            <person name="Kalinowski J."/>
            <person name="Ruckert C."/>
        </authorList>
    </citation>
    <scope>NUCLEOTIDE SEQUENCE</scope>
    <source>
        <strain evidence="3">JCM 4988</strain>
    </source>
</reference>
<evidence type="ECO:0000259" key="2">
    <source>
        <dbReference type="Pfam" id="PF07331"/>
    </source>
</evidence>
<organism evidence="3 4">
    <name type="scientific">Streptomyces inusitatus</name>
    <dbReference type="NCBI Taxonomy" id="68221"/>
    <lineage>
        <taxon>Bacteria</taxon>
        <taxon>Bacillati</taxon>
        <taxon>Actinomycetota</taxon>
        <taxon>Actinomycetes</taxon>
        <taxon>Kitasatosporales</taxon>
        <taxon>Streptomycetaceae</taxon>
        <taxon>Streptomyces</taxon>
    </lineage>
</organism>
<dbReference type="AlphaFoldDB" id="A0A918V0Z8"/>
<accession>A0A918V0Z8</accession>
<evidence type="ECO:0000256" key="1">
    <source>
        <dbReference type="SAM" id="Phobius"/>
    </source>
</evidence>
<dbReference type="Pfam" id="PF07331">
    <property type="entry name" value="TctB"/>
    <property type="match status" value="1"/>
</dbReference>